<accession>A0A0E0E9J8</accession>
<dbReference type="HOGENOM" id="CLU_1930898_0_0_1"/>
<dbReference type="Proteomes" id="UP000008021">
    <property type="component" value="Chromosome 7"/>
</dbReference>
<dbReference type="AlphaFoldDB" id="A0A0E0E9J8"/>
<reference evidence="1" key="1">
    <citation type="submission" date="2015-04" db="UniProtKB">
        <authorList>
            <consortium name="EnsemblPlants"/>
        </authorList>
    </citation>
    <scope>IDENTIFICATION</scope>
</reference>
<protein>
    <submittedName>
        <fullName evidence="1">Uncharacterized protein</fullName>
    </submittedName>
</protein>
<name>A0A0E0E9J8_9ORYZ</name>
<proteinExistence type="predicted"/>
<organism evidence="1">
    <name type="scientific">Oryza meridionalis</name>
    <dbReference type="NCBI Taxonomy" id="40149"/>
    <lineage>
        <taxon>Eukaryota</taxon>
        <taxon>Viridiplantae</taxon>
        <taxon>Streptophyta</taxon>
        <taxon>Embryophyta</taxon>
        <taxon>Tracheophyta</taxon>
        <taxon>Spermatophyta</taxon>
        <taxon>Magnoliopsida</taxon>
        <taxon>Liliopsida</taxon>
        <taxon>Poales</taxon>
        <taxon>Poaceae</taxon>
        <taxon>BOP clade</taxon>
        <taxon>Oryzoideae</taxon>
        <taxon>Oryzeae</taxon>
        <taxon>Oryzinae</taxon>
        <taxon>Oryza</taxon>
    </lineage>
</organism>
<dbReference type="EnsemblPlants" id="OMERI07G07090.1">
    <property type="protein sequence ID" value="OMERI07G07090.1"/>
    <property type="gene ID" value="OMERI07G07090"/>
</dbReference>
<dbReference type="Gramene" id="OMERI07G07090.1">
    <property type="protein sequence ID" value="OMERI07G07090.1"/>
    <property type="gene ID" value="OMERI07G07090"/>
</dbReference>
<keyword evidence="2" id="KW-1185">Reference proteome</keyword>
<evidence type="ECO:0000313" key="1">
    <source>
        <dbReference type="EnsemblPlants" id="OMERI07G07090.1"/>
    </source>
</evidence>
<reference evidence="1" key="2">
    <citation type="submission" date="2018-05" db="EMBL/GenBank/DDBJ databases">
        <title>OmerRS3 (Oryza meridionalis Reference Sequence Version 3).</title>
        <authorList>
            <person name="Zhang J."/>
            <person name="Kudrna D."/>
            <person name="Lee S."/>
            <person name="Talag J."/>
            <person name="Welchert J."/>
            <person name="Wing R.A."/>
        </authorList>
    </citation>
    <scope>NUCLEOTIDE SEQUENCE [LARGE SCALE GENOMIC DNA]</scope>
    <source>
        <strain evidence="1">cv. OR44</strain>
    </source>
</reference>
<sequence length="131" mass="14009">MARTCCCMSPLRFLPPLPWIRLLRRRMGRRSSGRRLSNGSRSEGGVRIRCARSSKDLEAFILWSARAGGVLLHHPSPSPFAVAAVASAPSPRGSRLPLRAHSGTHDAAWGWEVGDGAQGRAVGGEQQADGG</sequence>
<evidence type="ECO:0000313" key="2">
    <source>
        <dbReference type="Proteomes" id="UP000008021"/>
    </source>
</evidence>